<accession>A0A074YQJ0</accession>
<dbReference type="Proteomes" id="UP000030641">
    <property type="component" value="Unassembled WGS sequence"/>
</dbReference>
<sequence length="246" mass="27356">MYPAIVTIFGPPPQEIDLQESTTAYDNSVVISLSVMAVLAVIVRIWARRIKNAPLGLDDVFIFAALLLELVTMVLTILGGKQGSGNHVWVISTTQLQTIFKILYGYTFIYGTAAAALKLSFVFYFARIFHTGSMGCIFACKDYISVALLVGGVLAWAYPLMIWTVMLGACKPIHYFWDQYTDPHGGSCVDTTLFFPIAGIINLLIDFIILCIPIPCNMRLQIKRPEKFMIICIFMLGGLYVYIILG</sequence>
<feature type="domain" description="Rhodopsin" evidence="7">
    <location>
        <begin position="43"/>
        <end position="241"/>
    </location>
</feature>
<evidence type="ECO:0000256" key="3">
    <source>
        <dbReference type="ARBA" id="ARBA00022989"/>
    </source>
</evidence>
<dbReference type="EMBL" id="KL584749">
    <property type="protein sequence ID" value="KER00034.1"/>
    <property type="molecule type" value="Genomic_DNA"/>
</dbReference>
<dbReference type="InterPro" id="IPR049326">
    <property type="entry name" value="Rhodopsin_dom_fungi"/>
</dbReference>
<dbReference type="HOGENOM" id="CLU_028200_25_1_1"/>
<evidence type="ECO:0000256" key="1">
    <source>
        <dbReference type="ARBA" id="ARBA00004141"/>
    </source>
</evidence>
<dbReference type="AlphaFoldDB" id="A0A074YQJ0"/>
<feature type="transmembrane region" description="Helical" evidence="6">
    <location>
        <begin position="193"/>
        <end position="216"/>
    </location>
</feature>
<dbReference type="RefSeq" id="XP_013348524.1">
    <property type="nucleotide sequence ID" value="XM_013493070.1"/>
</dbReference>
<feature type="transmembrane region" description="Helical" evidence="6">
    <location>
        <begin position="29"/>
        <end position="47"/>
    </location>
</feature>
<keyword evidence="9" id="KW-1185">Reference proteome</keyword>
<evidence type="ECO:0000313" key="9">
    <source>
        <dbReference type="Proteomes" id="UP000030641"/>
    </source>
</evidence>
<evidence type="ECO:0000256" key="5">
    <source>
        <dbReference type="ARBA" id="ARBA00038359"/>
    </source>
</evidence>
<protein>
    <recommendedName>
        <fullName evidence="7">Rhodopsin domain-containing protein</fullName>
    </recommendedName>
</protein>
<organism evidence="8 9">
    <name type="scientific">Aureobasidium subglaciale (strain EXF-2481)</name>
    <name type="common">Aureobasidium pullulans var. subglaciale</name>
    <dbReference type="NCBI Taxonomy" id="1043005"/>
    <lineage>
        <taxon>Eukaryota</taxon>
        <taxon>Fungi</taxon>
        <taxon>Dikarya</taxon>
        <taxon>Ascomycota</taxon>
        <taxon>Pezizomycotina</taxon>
        <taxon>Dothideomycetes</taxon>
        <taxon>Dothideomycetidae</taxon>
        <taxon>Dothideales</taxon>
        <taxon>Saccotheciaceae</taxon>
        <taxon>Aureobasidium</taxon>
    </lineage>
</organism>
<feature type="transmembrane region" description="Helical" evidence="6">
    <location>
        <begin position="146"/>
        <end position="169"/>
    </location>
</feature>
<dbReference type="PANTHER" id="PTHR33048:SF163">
    <property type="entry name" value="INTEGRAL MEMBRANE PROTEIN (AFU_ORTHOLOGUE AFUA_8G05510)"/>
    <property type="match status" value="1"/>
</dbReference>
<dbReference type="InParanoid" id="A0A074YQJ0"/>
<dbReference type="STRING" id="1043005.A0A074YQJ0"/>
<comment type="subcellular location">
    <subcellularLocation>
        <location evidence="1">Membrane</location>
        <topology evidence="1">Multi-pass membrane protein</topology>
    </subcellularLocation>
</comment>
<dbReference type="Pfam" id="PF20684">
    <property type="entry name" value="Fung_rhodopsin"/>
    <property type="match status" value="1"/>
</dbReference>
<evidence type="ECO:0000256" key="4">
    <source>
        <dbReference type="ARBA" id="ARBA00023136"/>
    </source>
</evidence>
<keyword evidence="4 6" id="KW-0472">Membrane</keyword>
<evidence type="ECO:0000313" key="8">
    <source>
        <dbReference type="EMBL" id="KER00034.1"/>
    </source>
</evidence>
<dbReference type="OMA" id="MGNSCKP"/>
<dbReference type="InterPro" id="IPR052337">
    <property type="entry name" value="SAT4-like"/>
</dbReference>
<name>A0A074YQJ0_AURSE</name>
<keyword evidence="3 6" id="KW-1133">Transmembrane helix</keyword>
<reference evidence="8 9" key="1">
    <citation type="journal article" date="2014" name="BMC Genomics">
        <title>Genome sequencing of four Aureobasidium pullulans varieties: biotechnological potential, stress tolerance, and description of new species.</title>
        <authorList>
            <person name="Gostin Ar C."/>
            <person name="Ohm R.A."/>
            <person name="Kogej T."/>
            <person name="Sonjak S."/>
            <person name="Turk M."/>
            <person name="Zajc J."/>
            <person name="Zalar P."/>
            <person name="Grube M."/>
            <person name="Sun H."/>
            <person name="Han J."/>
            <person name="Sharma A."/>
            <person name="Chiniquy J."/>
            <person name="Ngan C.Y."/>
            <person name="Lipzen A."/>
            <person name="Barry K."/>
            <person name="Grigoriev I.V."/>
            <person name="Gunde-Cimerman N."/>
        </authorList>
    </citation>
    <scope>NUCLEOTIDE SEQUENCE [LARGE SCALE GENOMIC DNA]</scope>
    <source>
        <strain evidence="8 9">EXF-2481</strain>
    </source>
</reference>
<evidence type="ECO:0000256" key="6">
    <source>
        <dbReference type="SAM" id="Phobius"/>
    </source>
</evidence>
<comment type="similarity">
    <text evidence="5">Belongs to the SAT4 family.</text>
</comment>
<dbReference type="GO" id="GO:0016020">
    <property type="term" value="C:membrane"/>
    <property type="evidence" value="ECO:0007669"/>
    <property type="project" value="UniProtKB-SubCell"/>
</dbReference>
<keyword evidence="2 6" id="KW-0812">Transmembrane</keyword>
<evidence type="ECO:0000259" key="7">
    <source>
        <dbReference type="Pfam" id="PF20684"/>
    </source>
</evidence>
<evidence type="ECO:0000256" key="2">
    <source>
        <dbReference type="ARBA" id="ARBA00022692"/>
    </source>
</evidence>
<feature type="transmembrane region" description="Helical" evidence="6">
    <location>
        <begin position="228"/>
        <end position="245"/>
    </location>
</feature>
<dbReference type="OrthoDB" id="5429740at2759"/>
<dbReference type="GeneID" id="25361694"/>
<proteinExistence type="inferred from homology"/>
<gene>
    <name evidence="8" type="ORF">AUEXF2481DRAFT_1</name>
</gene>
<feature type="transmembrane region" description="Helical" evidence="6">
    <location>
        <begin position="99"/>
        <end position="125"/>
    </location>
</feature>
<dbReference type="PANTHER" id="PTHR33048">
    <property type="entry name" value="PTH11-LIKE INTEGRAL MEMBRANE PROTEIN (AFU_ORTHOLOGUE AFUA_5G11245)"/>
    <property type="match status" value="1"/>
</dbReference>
<feature type="transmembrane region" description="Helical" evidence="6">
    <location>
        <begin position="59"/>
        <end position="79"/>
    </location>
</feature>